<reference evidence="4" key="1">
    <citation type="submission" date="2019-06" db="EMBL/GenBank/DDBJ databases">
        <title>The complete genome of Emcibacter congregatus ZYLT.</title>
        <authorList>
            <person name="Zhao Z."/>
        </authorList>
    </citation>
    <scope>NUCLEOTIDE SEQUENCE [LARGE SCALE GENOMIC DNA]</scope>
    <source>
        <strain evidence="4">MCCC 1A06723</strain>
    </source>
</reference>
<evidence type="ECO:0000256" key="1">
    <source>
        <dbReference type="SAM" id="MobiDB-lite"/>
    </source>
</evidence>
<dbReference type="OrthoDB" id="9805360at2"/>
<dbReference type="PANTHER" id="PTHR42831:SF1">
    <property type="entry name" value="FE-S PROTEIN MATURATION AUXILIARY FACTOR YITW"/>
    <property type="match status" value="1"/>
</dbReference>
<dbReference type="AlphaFoldDB" id="A0A501PMD0"/>
<dbReference type="InterPro" id="IPR052339">
    <property type="entry name" value="Fe-S_Maturation_MIP18"/>
</dbReference>
<dbReference type="Pfam" id="PF01883">
    <property type="entry name" value="FeS_assembly_P"/>
    <property type="match status" value="1"/>
</dbReference>
<dbReference type="NCBIfam" id="TIGR02945">
    <property type="entry name" value="SUF_assoc"/>
    <property type="match status" value="1"/>
</dbReference>
<dbReference type="Proteomes" id="UP000319148">
    <property type="component" value="Unassembled WGS sequence"/>
</dbReference>
<sequence length="137" mass="15401">MSFLDGFYNRDDKDKDPQKEKDVKATSGGPAISEEERRALNQKIVEVLREIYDPEIPVNIYEMGLIYDVVISDTADVTIVMTLTTPHCPVAESMPGEIELKVRDVDGVGTVSVELVWDPPWDMSMMSEAARLEMGFM</sequence>
<evidence type="ECO:0000313" key="4">
    <source>
        <dbReference type="Proteomes" id="UP000319148"/>
    </source>
</evidence>
<dbReference type="Gene3D" id="3.30.300.130">
    <property type="entry name" value="Fe-S cluster assembly (FSCA)"/>
    <property type="match status" value="1"/>
</dbReference>
<dbReference type="PANTHER" id="PTHR42831">
    <property type="entry name" value="FE-S PROTEIN MATURATION AUXILIARY FACTOR YITW"/>
    <property type="match status" value="1"/>
</dbReference>
<organism evidence="3 4">
    <name type="scientific">Emcibacter nanhaiensis</name>
    <dbReference type="NCBI Taxonomy" id="1505037"/>
    <lineage>
        <taxon>Bacteria</taxon>
        <taxon>Pseudomonadati</taxon>
        <taxon>Pseudomonadota</taxon>
        <taxon>Alphaproteobacteria</taxon>
        <taxon>Emcibacterales</taxon>
        <taxon>Emcibacteraceae</taxon>
        <taxon>Emcibacter</taxon>
    </lineage>
</organism>
<dbReference type="SUPFAM" id="SSF117916">
    <property type="entry name" value="Fe-S cluster assembly (FSCA) domain-like"/>
    <property type="match status" value="1"/>
</dbReference>
<comment type="caution">
    <text evidence="3">The sequence shown here is derived from an EMBL/GenBank/DDBJ whole genome shotgun (WGS) entry which is preliminary data.</text>
</comment>
<dbReference type="InterPro" id="IPR014291">
    <property type="entry name" value="SUF_FeS_clus_asmbl-assoc"/>
</dbReference>
<accession>A0A501PMD0</accession>
<feature type="region of interest" description="Disordered" evidence="1">
    <location>
        <begin position="1"/>
        <end position="34"/>
    </location>
</feature>
<evidence type="ECO:0000259" key="2">
    <source>
        <dbReference type="Pfam" id="PF01883"/>
    </source>
</evidence>
<feature type="compositionally biased region" description="Basic and acidic residues" evidence="1">
    <location>
        <begin position="8"/>
        <end position="24"/>
    </location>
</feature>
<evidence type="ECO:0000313" key="3">
    <source>
        <dbReference type="EMBL" id="TPD61435.1"/>
    </source>
</evidence>
<dbReference type="EMBL" id="VFIY01000005">
    <property type="protein sequence ID" value="TPD61435.1"/>
    <property type="molecule type" value="Genomic_DNA"/>
</dbReference>
<feature type="domain" description="MIP18 family-like" evidence="2">
    <location>
        <begin position="42"/>
        <end position="113"/>
    </location>
</feature>
<name>A0A501PMD0_9PROT</name>
<dbReference type="InterPro" id="IPR034904">
    <property type="entry name" value="FSCA_dom_sf"/>
</dbReference>
<dbReference type="RefSeq" id="WP_139938773.1">
    <property type="nucleotide sequence ID" value="NZ_JBHSYP010000003.1"/>
</dbReference>
<protein>
    <submittedName>
        <fullName evidence="3">SUF system Fe-S cluster assembly protein</fullName>
    </submittedName>
</protein>
<gene>
    <name evidence="3" type="ORF">FIV46_04290</name>
</gene>
<keyword evidence="4" id="KW-1185">Reference proteome</keyword>
<proteinExistence type="predicted"/>
<dbReference type="InterPro" id="IPR002744">
    <property type="entry name" value="MIP18-like"/>
</dbReference>